<protein>
    <submittedName>
        <fullName evidence="8">PHD and RING finger domain-containing protein 1</fullName>
    </submittedName>
</protein>
<keyword evidence="1" id="KW-0479">Metal-binding</keyword>
<comment type="caution">
    <text evidence="8">The sequence shown here is derived from an EMBL/GenBank/DDBJ whole genome shotgun (WGS) entry which is preliminary data.</text>
</comment>
<organism evidence="8 9">
    <name type="scientific">Caerostris extrusa</name>
    <name type="common">Bark spider</name>
    <name type="synonym">Caerostris bankana</name>
    <dbReference type="NCBI Taxonomy" id="172846"/>
    <lineage>
        <taxon>Eukaryota</taxon>
        <taxon>Metazoa</taxon>
        <taxon>Ecdysozoa</taxon>
        <taxon>Arthropoda</taxon>
        <taxon>Chelicerata</taxon>
        <taxon>Arachnida</taxon>
        <taxon>Araneae</taxon>
        <taxon>Araneomorphae</taxon>
        <taxon>Entelegynae</taxon>
        <taxon>Araneoidea</taxon>
        <taxon>Araneidae</taxon>
        <taxon>Caerostris</taxon>
    </lineage>
</organism>
<dbReference type="PANTHER" id="PTHR12618:SF20">
    <property type="entry name" value="PHD AND RING FINGER DOMAIN-CONTAINING PROTEIN 1"/>
    <property type="match status" value="1"/>
</dbReference>
<name>A0AAV4WZ13_CAEEX</name>
<dbReference type="SMART" id="SM00184">
    <property type="entry name" value="RING"/>
    <property type="match status" value="1"/>
</dbReference>
<keyword evidence="9" id="KW-1185">Reference proteome</keyword>
<proteinExistence type="predicted"/>
<dbReference type="InterPro" id="IPR017907">
    <property type="entry name" value="Znf_RING_CS"/>
</dbReference>
<dbReference type="InterPro" id="IPR047157">
    <property type="entry name" value="PHRF1/Atg35"/>
</dbReference>
<dbReference type="SUPFAM" id="SSF57850">
    <property type="entry name" value="RING/U-box"/>
    <property type="match status" value="1"/>
</dbReference>
<dbReference type="InterPro" id="IPR011011">
    <property type="entry name" value="Znf_FYVE_PHD"/>
</dbReference>
<evidence type="ECO:0000256" key="1">
    <source>
        <dbReference type="ARBA" id="ARBA00022723"/>
    </source>
</evidence>
<evidence type="ECO:0000256" key="3">
    <source>
        <dbReference type="ARBA" id="ARBA00022833"/>
    </source>
</evidence>
<dbReference type="InterPro" id="IPR019786">
    <property type="entry name" value="Zinc_finger_PHD-type_CS"/>
</dbReference>
<dbReference type="Gene3D" id="3.30.40.10">
    <property type="entry name" value="Zinc/RING finger domain, C3HC4 (zinc finger)"/>
    <property type="match status" value="2"/>
</dbReference>
<feature type="region of interest" description="Disordered" evidence="5">
    <location>
        <begin position="29"/>
        <end position="92"/>
    </location>
</feature>
<dbReference type="InterPro" id="IPR001841">
    <property type="entry name" value="Znf_RING"/>
</dbReference>
<reference evidence="8 9" key="1">
    <citation type="submission" date="2021-06" db="EMBL/GenBank/DDBJ databases">
        <title>Caerostris extrusa draft genome.</title>
        <authorList>
            <person name="Kono N."/>
            <person name="Arakawa K."/>
        </authorList>
    </citation>
    <scope>NUCLEOTIDE SEQUENCE [LARGE SCALE GENOMIC DNA]</scope>
</reference>
<accession>A0AAV4WZ13</accession>
<dbReference type="InterPro" id="IPR013083">
    <property type="entry name" value="Znf_RING/FYVE/PHD"/>
</dbReference>
<feature type="compositionally biased region" description="Polar residues" evidence="5">
    <location>
        <begin position="80"/>
        <end position="92"/>
    </location>
</feature>
<dbReference type="Pfam" id="PF13639">
    <property type="entry name" value="zf-RING_2"/>
    <property type="match status" value="1"/>
</dbReference>
<dbReference type="Pfam" id="PF00628">
    <property type="entry name" value="PHD"/>
    <property type="match status" value="1"/>
</dbReference>
<dbReference type="Proteomes" id="UP001054945">
    <property type="component" value="Unassembled WGS sequence"/>
</dbReference>
<keyword evidence="2 4" id="KW-0863">Zinc-finger</keyword>
<evidence type="ECO:0000256" key="4">
    <source>
        <dbReference type="PROSITE-ProRule" id="PRU00175"/>
    </source>
</evidence>
<evidence type="ECO:0000259" key="7">
    <source>
        <dbReference type="PROSITE" id="PS50089"/>
    </source>
</evidence>
<dbReference type="GO" id="GO:0008270">
    <property type="term" value="F:zinc ion binding"/>
    <property type="evidence" value="ECO:0007669"/>
    <property type="project" value="UniProtKB-KW"/>
</dbReference>
<dbReference type="SMART" id="SM00249">
    <property type="entry name" value="PHD"/>
    <property type="match status" value="1"/>
</dbReference>
<feature type="domain" description="RING-type" evidence="7">
    <location>
        <begin position="99"/>
        <end position="140"/>
    </location>
</feature>
<dbReference type="PROSITE" id="PS01359">
    <property type="entry name" value="ZF_PHD_1"/>
    <property type="match status" value="1"/>
</dbReference>
<dbReference type="InterPro" id="IPR001965">
    <property type="entry name" value="Znf_PHD"/>
</dbReference>
<feature type="compositionally biased region" description="Acidic residues" evidence="5">
    <location>
        <begin position="41"/>
        <end position="76"/>
    </location>
</feature>
<evidence type="ECO:0000259" key="6">
    <source>
        <dbReference type="PROSITE" id="PS50016"/>
    </source>
</evidence>
<keyword evidence="3" id="KW-0862">Zinc</keyword>
<evidence type="ECO:0000313" key="9">
    <source>
        <dbReference type="Proteomes" id="UP001054945"/>
    </source>
</evidence>
<gene>
    <name evidence="8" type="primary">Phrf1</name>
    <name evidence="8" type="ORF">CEXT_303671</name>
</gene>
<dbReference type="SUPFAM" id="SSF57903">
    <property type="entry name" value="FYVE/PHD zinc finger"/>
    <property type="match status" value="1"/>
</dbReference>
<dbReference type="PROSITE" id="PS50089">
    <property type="entry name" value="ZF_RING_2"/>
    <property type="match status" value="1"/>
</dbReference>
<dbReference type="InterPro" id="IPR019787">
    <property type="entry name" value="Znf_PHD-finger"/>
</dbReference>
<dbReference type="PROSITE" id="PS00518">
    <property type="entry name" value="ZF_RING_1"/>
    <property type="match status" value="1"/>
</dbReference>
<dbReference type="EMBL" id="BPLR01016852">
    <property type="protein sequence ID" value="GIY86854.1"/>
    <property type="molecule type" value="Genomic_DNA"/>
</dbReference>
<dbReference type="AlphaFoldDB" id="A0AAV4WZ13"/>
<evidence type="ECO:0000256" key="2">
    <source>
        <dbReference type="ARBA" id="ARBA00022771"/>
    </source>
</evidence>
<dbReference type="PANTHER" id="PTHR12618">
    <property type="entry name" value="PHD AND RING FINGER DOMAIN-CONTAINING PROTEIN 1"/>
    <property type="match status" value="1"/>
</dbReference>
<sequence>MRSIQDLKWRYANICYSIKMDEDEASDLNNAEYYSGSDSDSHDDDNESESGSEGSGSEDSEISDDDDRSTEEDDEEPQNKEGQSTTKTSPSQNAEEECCPVCLNDFIGQDLGVPENCEHMFCLECIKEWAKNINTCPIDRKEFSIIQLKAHTKGKVLKKIQIMSRPKEPAEVMVCEMCHHGDREDTLLLCDSCDLAYHCECLNPPLFSVPTEEWFCPPCSSIVQNIPVPSISPHHRVIPRTGASENVRSPVQNRSALLNSPVRIVFYSTEEIFLN</sequence>
<evidence type="ECO:0000313" key="8">
    <source>
        <dbReference type="EMBL" id="GIY86854.1"/>
    </source>
</evidence>
<dbReference type="PROSITE" id="PS50016">
    <property type="entry name" value="ZF_PHD_2"/>
    <property type="match status" value="1"/>
</dbReference>
<evidence type="ECO:0000256" key="5">
    <source>
        <dbReference type="SAM" id="MobiDB-lite"/>
    </source>
</evidence>
<feature type="domain" description="PHD-type" evidence="6">
    <location>
        <begin position="172"/>
        <end position="222"/>
    </location>
</feature>